<evidence type="ECO:0000256" key="1">
    <source>
        <dbReference type="SAM" id="MobiDB-lite"/>
    </source>
</evidence>
<feature type="compositionally biased region" description="Basic and acidic residues" evidence="1">
    <location>
        <begin position="139"/>
        <end position="150"/>
    </location>
</feature>
<reference evidence="2 3" key="1">
    <citation type="submission" date="2022-04" db="EMBL/GenBank/DDBJ databases">
        <title>Positive selection, recombination, and allopatry shape intraspecific diversity of widespread and dominant cyanobacteria.</title>
        <authorList>
            <person name="Wei J."/>
            <person name="Shu W."/>
            <person name="Hu C."/>
        </authorList>
    </citation>
    <scope>NUCLEOTIDE SEQUENCE [LARGE SCALE GENOMIC DNA]</scope>
    <source>
        <strain evidence="2 3">AS-A4</strain>
    </source>
</reference>
<evidence type="ECO:0000313" key="2">
    <source>
        <dbReference type="EMBL" id="MEP1058657.1"/>
    </source>
</evidence>
<dbReference type="Proteomes" id="UP001476950">
    <property type="component" value="Unassembled WGS sequence"/>
</dbReference>
<comment type="caution">
    <text evidence="2">The sequence shown here is derived from an EMBL/GenBank/DDBJ whole genome shotgun (WGS) entry which is preliminary data.</text>
</comment>
<dbReference type="RefSeq" id="WP_190447311.1">
    <property type="nucleotide sequence ID" value="NZ_JAMPLM010000006.1"/>
</dbReference>
<keyword evidence="3" id="KW-1185">Reference proteome</keyword>
<feature type="compositionally biased region" description="Basic and acidic residues" evidence="1">
    <location>
        <begin position="159"/>
        <end position="169"/>
    </location>
</feature>
<organism evidence="2 3">
    <name type="scientific">Stenomitos frigidus AS-A4</name>
    <dbReference type="NCBI Taxonomy" id="2933935"/>
    <lineage>
        <taxon>Bacteria</taxon>
        <taxon>Bacillati</taxon>
        <taxon>Cyanobacteriota</taxon>
        <taxon>Cyanophyceae</taxon>
        <taxon>Leptolyngbyales</taxon>
        <taxon>Leptolyngbyaceae</taxon>
        <taxon>Stenomitos</taxon>
    </lineage>
</organism>
<gene>
    <name evidence="2" type="ORF">NDI38_09425</name>
</gene>
<sequence length="169" mass="18659">MVQYTLVQSPEVILTVPGKDSVKAREKAMDQLIELMDAGELQTELSDGFAPQQFIEVKEPTANPSPEEDAVTHAVQVLSNLATLKLKLQDSRTEALQVRAKIDILFSDEPVSEEEIASLKDGFKALKTYAQANLRYKEARSQAEDARSVLDRALNATETEPKASKKGEN</sequence>
<dbReference type="EMBL" id="JAMPLM010000006">
    <property type="protein sequence ID" value="MEP1058657.1"/>
    <property type="molecule type" value="Genomic_DNA"/>
</dbReference>
<evidence type="ECO:0000313" key="3">
    <source>
        <dbReference type="Proteomes" id="UP001476950"/>
    </source>
</evidence>
<accession>A0ABV0KHD8</accession>
<evidence type="ECO:0008006" key="4">
    <source>
        <dbReference type="Google" id="ProtNLM"/>
    </source>
</evidence>
<proteinExistence type="predicted"/>
<protein>
    <recommendedName>
        <fullName evidence="4">Chromosome segregation ATPase</fullName>
    </recommendedName>
</protein>
<feature type="region of interest" description="Disordered" evidence="1">
    <location>
        <begin position="139"/>
        <end position="169"/>
    </location>
</feature>
<name>A0ABV0KHD8_9CYAN</name>